<evidence type="ECO:0000256" key="1">
    <source>
        <dbReference type="SAM" id="Phobius"/>
    </source>
</evidence>
<dbReference type="Proteomes" id="UP000267585">
    <property type="component" value="Unassembled WGS sequence"/>
</dbReference>
<feature type="transmembrane region" description="Helical" evidence="1">
    <location>
        <begin position="119"/>
        <end position="139"/>
    </location>
</feature>
<protein>
    <submittedName>
        <fullName evidence="2">GTP-binding protein</fullName>
    </submittedName>
</protein>
<keyword evidence="1" id="KW-0812">Transmembrane</keyword>
<comment type="caution">
    <text evidence="2">The sequence shown here is derived from an EMBL/GenBank/DDBJ whole genome shotgun (WGS) entry which is preliminary data.</text>
</comment>
<reference evidence="2 3" key="1">
    <citation type="submission" date="2018-11" db="EMBL/GenBank/DDBJ databases">
        <title>Arenibacter aquaticus sp.nov., a marine bacterium isolated from surface seawater in the South China Sea.</title>
        <authorList>
            <person name="Guo J."/>
            <person name="Sun J."/>
        </authorList>
    </citation>
    <scope>NUCLEOTIDE SEQUENCE [LARGE SCALE GENOMIC DNA]</scope>
    <source>
        <strain evidence="2 3">GUO666</strain>
    </source>
</reference>
<accession>A0A3S0AF45</accession>
<keyword evidence="3" id="KW-1185">Reference proteome</keyword>
<evidence type="ECO:0000313" key="2">
    <source>
        <dbReference type="EMBL" id="RTE54218.1"/>
    </source>
</evidence>
<dbReference type="AlphaFoldDB" id="A0A3S0AF45"/>
<evidence type="ECO:0000313" key="3">
    <source>
        <dbReference type="Proteomes" id="UP000267585"/>
    </source>
</evidence>
<proteinExistence type="predicted"/>
<dbReference type="RefSeq" id="WP_126160952.1">
    <property type="nucleotide sequence ID" value="NZ_RQPJ01000002.1"/>
</dbReference>
<gene>
    <name evidence="2" type="ORF">EHW67_03360</name>
</gene>
<name>A0A3S0AF45_9FLAO</name>
<dbReference type="OrthoDB" id="1451346at2"/>
<keyword evidence="1" id="KW-1133">Transmembrane helix</keyword>
<keyword evidence="1" id="KW-0472">Membrane</keyword>
<dbReference type="EMBL" id="RQPJ01000002">
    <property type="protein sequence ID" value="RTE54218.1"/>
    <property type="molecule type" value="Genomic_DNA"/>
</dbReference>
<sequence length="168" mass="19319">MKALPNDIVLRPRFQIRAEGPAESLLVLFKNADAPPFIVKISDHHIFIKFNPSTSHFWSPQLQLEIVDNEGSNSSTIYGLFGPNPTLWTFFMFVHFMVATLFIIFGVWAYSNSALDKPIGLQIGLMVFMVLTWIALYIFGRLGKKKGKPQMHQLHEFMMQYVRVDNQI</sequence>
<feature type="transmembrane region" description="Helical" evidence="1">
    <location>
        <begin position="87"/>
        <end position="107"/>
    </location>
</feature>
<organism evidence="2 3">
    <name type="scientific">Arenibacter aquaticus</name>
    <dbReference type="NCBI Taxonomy" id="2489054"/>
    <lineage>
        <taxon>Bacteria</taxon>
        <taxon>Pseudomonadati</taxon>
        <taxon>Bacteroidota</taxon>
        <taxon>Flavobacteriia</taxon>
        <taxon>Flavobacteriales</taxon>
        <taxon>Flavobacteriaceae</taxon>
        <taxon>Arenibacter</taxon>
    </lineage>
</organism>